<accession>A0ABR1XQY2</accession>
<comment type="similarity">
    <text evidence="1">Belongs to the lcsJ thioesterase family.</text>
</comment>
<dbReference type="Proteomes" id="UP001456524">
    <property type="component" value="Unassembled WGS sequence"/>
</dbReference>
<evidence type="ECO:0000256" key="1">
    <source>
        <dbReference type="ARBA" id="ARBA00038476"/>
    </source>
</evidence>
<dbReference type="PANTHER" id="PTHR12475">
    <property type="match status" value="1"/>
</dbReference>
<keyword evidence="3" id="KW-1185">Reference proteome</keyword>
<dbReference type="InterPro" id="IPR029069">
    <property type="entry name" value="HotDog_dom_sf"/>
</dbReference>
<evidence type="ECO:0000313" key="3">
    <source>
        <dbReference type="Proteomes" id="UP001456524"/>
    </source>
</evidence>
<dbReference type="EMBL" id="JBBWUH010000006">
    <property type="protein sequence ID" value="KAK8164075.1"/>
    <property type="molecule type" value="Genomic_DNA"/>
</dbReference>
<dbReference type="SUPFAM" id="SSF54637">
    <property type="entry name" value="Thioesterase/thiol ester dehydrase-isomerase"/>
    <property type="match status" value="1"/>
</dbReference>
<reference evidence="2 3" key="1">
    <citation type="journal article" date="2022" name="G3 (Bethesda)">
        <title>Enemy or ally: a genomic approach to elucidate the lifestyle of Phyllosticta citrichinaensis.</title>
        <authorList>
            <person name="Buijs V.A."/>
            <person name="Groenewald J.Z."/>
            <person name="Haridas S."/>
            <person name="LaButti K.M."/>
            <person name="Lipzen A."/>
            <person name="Martin F.M."/>
            <person name="Barry K."/>
            <person name="Grigoriev I.V."/>
            <person name="Crous P.W."/>
            <person name="Seidl M.F."/>
        </authorList>
    </citation>
    <scope>NUCLEOTIDE SEQUENCE [LARGE SCALE GENOMIC DNA]</scope>
    <source>
        <strain evidence="2 3">CBS 129764</strain>
    </source>
</reference>
<gene>
    <name evidence="2" type="ORF">IWX90DRAFT_249113</name>
</gene>
<organism evidence="2 3">
    <name type="scientific">Phyllosticta citrichinensis</name>
    <dbReference type="NCBI Taxonomy" id="1130410"/>
    <lineage>
        <taxon>Eukaryota</taxon>
        <taxon>Fungi</taxon>
        <taxon>Dikarya</taxon>
        <taxon>Ascomycota</taxon>
        <taxon>Pezizomycotina</taxon>
        <taxon>Dothideomycetes</taxon>
        <taxon>Dothideomycetes incertae sedis</taxon>
        <taxon>Botryosphaeriales</taxon>
        <taxon>Phyllostictaceae</taxon>
        <taxon>Phyllosticta</taxon>
    </lineage>
</organism>
<dbReference type="PANTHER" id="PTHR12475:SF4">
    <property type="entry name" value="PROTEIN THEM6"/>
    <property type="match status" value="1"/>
</dbReference>
<name>A0ABR1XQY2_9PEZI</name>
<proteinExistence type="inferred from homology"/>
<sequence>MTCARSYSLRIPPALLTLLILAATLTLALTWLPPSTRHFFRAGICDAIGWLRKANLMRVGALLFAVWNAKIRIALAILPSLLEKNHLHAPPKASRRLAGASVSSSPDLPLFAPHTLSTFCPPLEHDSNLHKSNSTYFSDLDISRSALLARLFLPTLRHAAKRNGSGGLGVKLTVALGGAQADFKRGIGLQRYAVVSRIVGWDRKWVVVGSWFVPRHQKSSSEEKRTVYASALAKYVFKAGRATIRPLITMVAAGLLPLAALDGLDGEKGQAGLQALSAKEAEIVDALKTIRSKGSRKMQISDQDQDGEEEFDDDQWMRRIEEVRQEGSAMTERFLALEAVANLA</sequence>
<comment type="caution">
    <text evidence="2">The sequence shown here is derived from an EMBL/GenBank/DDBJ whole genome shotgun (WGS) entry which is preliminary data.</text>
</comment>
<protein>
    <submittedName>
        <fullName evidence="2">Uncharacterized protein</fullName>
    </submittedName>
</protein>
<dbReference type="InterPro" id="IPR051490">
    <property type="entry name" value="THEM6_lcsJ_thioesterase"/>
</dbReference>
<evidence type="ECO:0000313" key="2">
    <source>
        <dbReference type="EMBL" id="KAK8164075.1"/>
    </source>
</evidence>